<accession>A0A7S1GPM7</accession>
<dbReference type="AlphaFoldDB" id="A0A7S1GPM7"/>
<gene>
    <name evidence="1" type="ORF">CTEN0397_LOCUS14289</name>
</gene>
<dbReference type="InterPro" id="IPR022601">
    <property type="entry name" value="DUF3160"/>
</dbReference>
<evidence type="ECO:0000313" key="1">
    <source>
        <dbReference type="EMBL" id="CAD8943222.1"/>
    </source>
</evidence>
<protein>
    <submittedName>
        <fullName evidence="1">Uncharacterized protein</fullName>
    </submittedName>
</protein>
<dbReference type="EMBL" id="HBFW01022181">
    <property type="protein sequence ID" value="CAD8943222.1"/>
    <property type="molecule type" value="Transcribed_RNA"/>
</dbReference>
<dbReference type="SMART" id="SM01325">
    <property type="entry name" value="DUF3160"/>
    <property type="match status" value="1"/>
</dbReference>
<dbReference type="Pfam" id="PF11369">
    <property type="entry name" value="DUF3160"/>
    <property type="match status" value="1"/>
</dbReference>
<sequence>MDDNKAREPISRERVEEICHDPTNVDRAYAIVSGLGPKDPPTMMINAFGKKRELDTALFQPRGHYTKNRILSNYFQSMMWLSKLECRLSGREGSELQWFVAKAMWELTQLPSVGKIWQQLDHLLTLCFGAMDNLTVADLNMLHEQSATGLPSDYQTLQTVLAQLPRPSVCSAVQFEGEEFPHVFVLFGQRWSLESVALQQFTQGFLPRERNVPPRRIPSGLDVCYSVFQNDFVWSELEYRMHDEDGVPFRDGIPYAAGLVNMRSIVDDLPDNAYSSTVLTQWIRVLQQLSKTHQDSPSSFRMSAMKQRLAVTQLASWTELRHDSILYVKPSFSCITMCEYPAGYVEPNASFWGELGRLVGTVQGVLESMPEYNHQKFHCRFLSGFAETMEMVHDIACKQNDYKGLSEEQKRFLRRVIEESGGSGATRFNGWYPGLFYRSRRQSGEADPLVVDIHHAPPDREVGHEGCRLYQGTGYVPMMLVAVPVPVGEDKLEATAFMGPVSSYYEFVQPWGAPMLDDKSWREDGMAGKRMPSWATHVIPSPTPAVSGANFE</sequence>
<name>A0A7S1GPM7_CYCTE</name>
<organism evidence="1">
    <name type="scientific">Cyclophora tenuis</name>
    <name type="common">Marine diatom</name>
    <dbReference type="NCBI Taxonomy" id="216820"/>
    <lineage>
        <taxon>Eukaryota</taxon>
        <taxon>Sar</taxon>
        <taxon>Stramenopiles</taxon>
        <taxon>Ochrophyta</taxon>
        <taxon>Bacillariophyta</taxon>
        <taxon>Fragilariophyceae</taxon>
        <taxon>Fragilariophycidae</taxon>
        <taxon>Cyclophorales</taxon>
        <taxon>Cyclophoraceae</taxon>
        <taxon>Cyclophora</taxon>
    </lineage>
</organism>
<proteinExistence type="predicted"/>
<reference evidence="1" key="1">
    <citation type="submission" date="2021-01" db="EMBL/GenBank/DDBJ databases">
        <authorList>
            <person name="Corre E."/>
            <person name="Pelletier E."/>
            <person name="Niang G."/>
            <person name="Scheremetjew M."/>
            <person name="Finn R."/>
            <person name="Kale V."/>
            <person name="Holt S."/>
            <person name="Cochrane G."/>
            <person name="Meng A."/>
            <person name="Brown T."/>
            <person name="Cohen L."/>
        </authorList>
    </citation>
    <scope>NUCLEOTIDE SEQUENCE</scope>
    <source>
        <strain evidence="1">ECT3854</strain>
    </source>
</reference>